<sequence>MNEAAARRRGRPRLAPPTKEAGVEAVNRALELLAAFAADGRPRTLADLSRQTGFYPSTVLRLAASLANAGYLVRDQAGVFRLGPMPLLLGSRYQTGFALADVVRPALRTLARELGDTAAFHIREGTHRVCLLREHGNGVLRHQVEEGTTLPLDRGAGSHILIAYDGEPTDRGEFAEIRQQGFALSLGERDPELAAIAAPVFAAPGRLAGALTISGPRHRFAPPGVDRYIRSLLDKAEELTLQLGGTSPLARSGPGEAGTEAATAPVEGGEQPR</sequence>
<dbReference type="EMBL" id="JBHLUN010000005">
    <property type="protein sequence ID" value="MFC0407971.1"/>
    <property type="molecule type" value="Genomic_DNA"/>
</dbReference>
<dbReference type="SUPFAM" id="SSF46785">
    <property type="entry name" value="Winged helix' DNA-binding domain"/>
    <property type="match status" value="1"/>
</dbReference>
<dbReference type="InterPro" id="IPR050707">
    <property type="entry name" value="HTH_MetabolicPath_Reg"/>
</dbReference>
<organism evidence="7 8">
    <name type="scientific">Roseomonas elaeocarpi</name>
    <dbReference type="NCBI Taxonomy" id="907779"/>
    <lineage>
        <taxon>Bacteria</taxon>
        <taxon>Pseudomonadati</taxon>
        <taxon>Pseudomonadota</taxon>
        <taxon>Alphaproteobacteria</taxon>
        <taxon>Acetobacterales</taxon>
        <taxon>Roseomonadaceae</taxon>
        <taxon>Roseomonas</taxon>
    </lineage>
</organism>
<dbReference type="Proteomes" id="UP001589865">
    <property type="component" value="Unassembled WGS sequence"/>
</dbReference>
<keyword evidence="3" id="KW-0804">Transcription</keyword>
<dbReference type="PANTHER" id="PTHR30136:SF39">
    <property type="entry name" value="TRANSCRIPTIONAL REGULATORY PROTEIN"/>
    <property type="match status" value="1"/>
</dbReference>
<dbReference type="SMART" id="SM00346">
    <property type="entry name" value="HTH_ICLR"/>
    <property type="match status" value="1"/>
</dbReference>
<dbReference type="InterPro" id="IPR036388">
    <property type="entry name" value="WH-like_DNA-bd_sf"/>
</dbReference>
<dbReference type="InterPro" id="IPR036390">
    <property type="entry name" value="WH_DNA-bd_sf"/>
</dbReference>
<dbReference type="PROSITE" id="PS51078">
    <property type="entry name" value="ICLR_ED"/>
    <property type="match status" value="1"/>
</dbReference>
<dbReference type="Pfam" id="PF09339">
    <property type="entry name" value="HTH_IclR"/>
    <property type="match status" value="1"/>
</dbReference>
<dbReference type="PANTHER" id="PTHR30136">
    <property type="entry name" value="HELIX-TURN-HELIX TRANSCRIPTIONAL REGULATOR, ICLR FAMILY"/>
    <property type="match status" value="1"/>
</dbReference>
<evidence type="ECO:0000256" key="2">
    <source>
        <dbReference type="ARBA" id="ARBA00023125"/>
    </source>
</evidence>
<dbReference type="Gene3D" id="1.10.10.10">
    <property type="entry name" value="Winged helix-like DNA-binding domain superfamily/Winged helix DNA-binding domain"/>
    <property type="match status" value="1"/>
</dbReference>
<comment type="caution">
    <text evidence="7">The sequence shown here is derived from an EMBL/GenBank/DDBJ whole genome shotgun (WGS) entry which is preliminary data.</text>
</comment>
<dbReference type="SUPFAM" id="SSF55781">
    <property type="entry name" value="GAF domain-like"/>
    <property type="match status" value="1"/>
</dbReference>
<feature type="region of interest" description="Disordered" evidence="4">
    <location>
        <begin position="1"/>
        <end position="20"/>
    </location>
</feature>
<dbReference type="InterPro" id="IPR029016">
    <property type="entry name" value="GAF-like_dom_sf"/>
</dbReference>
<keyword evidence="1" id="KW-0805">Transcription regulation</keyword>
<keyword evidence="2" id="KW-0238">DNA-binding</keyword>
<dbReference type="InterPro" id="IPR005471">
    <property type="entry name" value="Tscrpt_reg_IclR_N"/>
</dbReference>
<feature type="region of interest" description="Disordered" evidence="4">
    <location>
        <begin position="245"/>
        <end position="273"/>
    </location>
</feature>
<evidence type="ECO:0000313" key="7">
    <source>
        <dbReference type="EMBL" id="MFC0407971.1"/>
    </source>
</evidence>
<dbReference type="Gene3D" id="3.30.450.40">
    <property type="match status" value="2"/>
</dbReference>
<evidence type="ECO:0000256" key="3">
    <source>
        <dbReference type="ARBA" id="ARBA00023163"/>
    </source>
</evidence>
<evidence type="ECO:0000259" key="5">
    <source>
        <dbReference type="PROSITE" id="PS51077"/>
    </source>
</evidence>
<evidence type="ECO:0000256" key="4">
    <source>
        <dbReference type="SAM" id="MobiDB-lite"/>
    </source>
</evidence>
<dbReference type="InterPro" id="IPR014757">
    <property type="entry name" value="Tscrpt_reg_IclR_C"/>
</dbReference>
<evidence type="ECO:0000259" key="6">
    <source>
        <dbReference type="PROSITE" id="PS51078"/>
    </source>
</evidence>
<feature type="domain" description="IclR-ED" evidence="6">
    <location>
        <begin position="85"/>
        <end position="245"/>
    </location>
</feature>
<accession>A0ABV6JUG9</accession>
<feature type="domain" description="HTH iclR-type" evidence="5">
    <location>
        <begin position="23"/>
        <end position="84"/>
    </location>
</feature>
<dbReference type="RefSeq" id="WP_377043705.1">
    <property type="nucleotide sequence ID" value="NZ_JBHLUN010000005.1"/>
</dbReference>
<evidence type="ECO:0000256" key="1">
    <source>
        <dbReference type="ARBA" id="ARBA00023015"/>
    </source>
</evidence>
<reference evidence="7 8" key="1">
    <citation type="submission" date="2024-09" db="EMBL/GenBank/DDBJ databases">
        <authorList>
            <person name="Sun Q."/>
            <person name="Mori K."/>
        </authorList>
    </citation>
    <scope>NUCLEOTIDE SEQUENCE [LARGE SCALE GENOMIC DNA]</scope>
    <source>
        <strain evidence="7 8">TBRC 5777</strain>
    </source>
</reference>
<feature type="compositionally biased region" description="Low complexity" evidence="4">
    <location>
        <begin position="253"/>
        <end position="273"/>
    </location>
</feature>
<evidence type="ECO:0000313" key="8">
    <source>
        <dbReference type="Proteomes" id="UP001589865"/>
    </source>
</evidence>
<dbReference type="Pfam" id="PF01614">
    <property type="entry name" value="IclR_C"/>
    <property type="match status" value="1"/>
</dbReference>
<gene>
    <name evidence="7" type="ORF">ACFFGY_06890</name>
</gene>
<protein>
    <submittedName>
        <fullName evidence="7">IclR family transcriptional regulator</fullName>
    </submittedName>
</protein>
<name>A0ABV6JUG9_9PROT</name>
<proteinExistence type="predicted"/>
<keyword evidence="8" id="KW-1185">Reference proteome</keyword>
<dbReference type="PROSITE" id="PS51077">
    <property type="entry name" value="HTH_ICLR"/>
    <property type="match status" value="1"/>
</dbReference>